<dbReference type="EMBL" id="VUJX02000001">
    <property type="protein sequence ID" value="KAL0943542.1"/>
    <property type="molecule type" value="Genomic_DNA"/>
</dbReference>
<organism evidence="1 2">
    <name type="scientific">Colletotrichum truncatum</name>
    <name type="common">Anthracnose fungus</name>
    <name type="synonym">Colletotrichum capsici</name>
    <dbReference type="NCBI Taxonomy" id="5467"/>
    <lineage>
        <taxon>Eukaryota</taxon>
        <taxon>Fungi</taxon>
        <taxon>Dikarya</taxon>
        <taxon>Ascomycota</taxon>
        <taxon>Pezizomycotina</taxon>
        <taxon>Sordariomycetes</taxon>
        <taxon>Hypocreomycetidae</taxon>
        <taxon>Glomerellales</taxon>
        <taxon>Glomerellaceae</taxon>
        <taxon>Colletotrichum</taxon>
        <taxon>Colletotrichum truncatum species complex</taxon>
    </lineage>
</organism>
<keyword evidence="2" id="KW-1185">Reference proteome</keyword>
<protein>
    <submittedName>
        <fullName evidence="1">Heterokaryon incompatibility protein</fullName>
    </submittedName>
</protein>
<evidence type="ECO:0000313" key="1">
    <source>
        <dbReference type="EMBL" id="KAL0943542.1"/>
    </source>
</evidence>
<reference evidence="1 2" key="1">
    <citation type="journal article" date="2020" name="Phytopathology">
        <title>Genome Sequence Resources of Colletotrichum truncatum, C. plurivorum, C. musicola, and C. sojae: Four Species Pathogenic to Soybean (Glycine max).</title>
        <authorList>
            <person name="Rogerio F."/>
            <person name="Boufleur T.R."/>
            <person name="Ciampi-Guillardi M."/>
            <person name="Sukno S.A."/>
            <person name="Thon M.R."/>
            <person name="Massola Junior N.S."/>
            <person name="Baroncelli R."/>
        </authorList>
    </citation>
    <scope>NUCLEOTIDE SEQUENCE [LARGE SCALE GENOMIC DNA]</scope>
    <source>
        <strain evidence="1 2">CMES1059</strain>
    </source>
</reference>
<gene>
    <name evidence="1" type="ORF">CTRU02_201429</name>
</gene>
<dbReference type="Proteomes" id="UP000805649">
    <property type="component" value="Unassembled WGS sequence"/>
</dbReference>
<sequence>MSSVPNTSEPHSPVPFTYDDGRATLPSASTHIRLLELYPSGTNPVSASASASASESALDEDNNDDSHYSSPLVCDISTTPIANPRLFQALSYTWGPPDKTHTIEIAGTHLGITASLDTALRHLRRKNESVTLWIDQICINQDDGAEKTEQVPLMTQIYSKAQQVLVWLGPAQDDSDALMDCWEEIGLGARELDIEGYLTRERLPLLRPLIENRNPEDEVTKQFQALIAKAMPLFTSLLEAMLAWNKRPWFQRVWIIQELALCHNTVFVCGSKIVDVDLFLLGGLIFDNCLGRVAEENGLMDQKHLLLEAQDRRVGPLLAVRRRRRNFVKGAGPGDDLFHVMRKTYVNGCARATLPRDRIYGLLSIATDGDRLGIVPNYKRPDCHPTFVEAARALIRAGRVEVLSFSQSPKDIEGLPSWVPDWRPDLANSYTAIYDDAEKFLNSASGDSTVEIVHTDDPAVLGIRGHAVDIIEETGDVWEWEAGHEPRARHLQTIKAFCEKSAGKALSHRIYQSSQRQSESVWRVPVGDLYWTRTSTYHRVVEADKSDYEDCVNVLKTLGEYEQLTPEQREQRLREFHIQMPGQANYSENMDKMSGKRPFATRQKGCVGLGPADARPGDVVVILLGSRIPYVLRPSGDGTSERERTYCFVGEAYCDGIMDGEVFLTKRAQDTFYIV</sequence>
<comment type="caution">
    <text evidence="1">The sequence shown here is derived from an EMBL/GenBank/DDBJ whole genome shotgun (WGS) entry which is preliminary data.</text>
</comment>
<name>A0ACC3ZHB9_COLTU</name>
<proteinExistence type="predicted"/>
<evidence type="ECO:0000313" key="2">
    <source>
        <dbReference type="Proteomes" id="UP000805649"/>
    </source>
</evidence>
<accession>A0ACC3ZHB9</accession>